<proteinExistence type="predicted"/>
<dbReference type="CDD" id="cd09883">
    <property type="entry name" value="PIN_VapC_PhoHL-ATPase"/>
    <property type="match status" value="1"/>
</dbReference>
<gene>
    <name evidence="2" type="ORF">LCGC14_2372670</name>
</gene>
<feature type="domain" description="PIN" evidence="1">
    <location>
        <begin position="6"/>
        <end position="111"/>
    </location>
</feature>
<evidence type="ECO:0000259" key="1">
    <source>
        <dbReference type="Pfam" id="PF13638"/>
    </source>
</evidence>
<dbReference type="InterPro" id="IPR002716">
    <property type="entry name" value="PIN_dom"/>
</dbReference>
<comment type="caution">
    <text evidence="2">The sequence shown here is derived from an EMBL/GenBank/DDBJ whole genome shotgun (WGS) entry which is preliminary data.</text>
</comment>
<dbReference type="AlphaFoldDB" id="A0A0F9EXV8"/>
<feature type="non-terminal residue" evidence="2">
    <location>
        <position position="113"/>
    </location>
</feature>
<evidence type="ECO:0000313" key="2">
    <source>
        <dbReference type="EMBL" id="KKL28688.1"/>
    </source>
</evidence>
<reference evidence="2" key="1">
    <citation type="journal article" date="2015" name="Nature">
        <title>Complex archaea that bridge the gap between prokaryotes and eukaryotes.</title>
        <authorList>
            <person name="Spang A."/>
            <person name="Saw J.H."/>
            <person name="Jorgensen S.L."/>
            <person name="Zaremba-Niedzwiedzka K."/>
            <person name="Martijn J."/>
            <person name="Lind A.E."/>
            <person name="van Eijk R."/>
            <person name="Schleper C."/>
            <person name="Guy L."/>
            <person name="Ettema T.J."/>
        </authorList>
    </citation>
    <scope>NUCLEOTIDE SEQUENCE</scope>
</reference>
<organism evidence="2">
    <name type="scientific">marine sediment metagenome</name>
    <dbReference type="NCBI Taxonomy" id="412755"/>
    <lineage>
        <taxon>unclassified sequences</taxon>
        <taxon>metagenomes</taxon>
        <taxon>ecological metagenomes</taxon>
    </lineage>
</organism>
<dbReference type="SUPFAM" id="SSF88723">
    <property type="entry name" value="PIN domain-like"/>
    <property type="match status" value="1"/>
</dbReference>
<accession>A0A0F9EXV8</accession>
<protein>
    <recommendedName>
        <fullName evidence="1">PIN domain-containing protein</fullName>
    </recommendedName>
</protein>
<dbReference type="EMBL" id="LAZR01035008">
    <property type="protein sequence ID" value="KKL28688.1"/>
    <property type="molecule type" value="Genomic_DNA"/>
</dbReference>
<dbReference type="Pfam" id="PF13638">
    <property type="entry name" value="PIN_4"/>
    <property type="match status" value="1"/>
</dbReference>
<dbReference type="InterPro" id="IPR029060">
    <property type="entry name" value="PIN-like_dom_sf"/>
</dbReference>
<name>A0A0F9EXV8_9ZZZZ</name>
<dbReference type="Gene3D" id="3.40.50.1010">
    <property type="entry name" value="5'-nuclease"/>
    <property type="match status" value="1"/>
</dbReference>
<sequence length="113" mass="12693">MIKKCFVIDTNVLLHDPRSLFTFEDNEVVIPLVVLDELDKKKQGHDETAKHARMVIRSLDKLRTQGSIHDGVPTPAGGIIRVELNHRDKCPSDLDPNRADNRLISVALGLMET</sequence>